<dbReference type="OrthoDB" id="1748430at2759"/>
<dbReference type="Proteomes" id="UP000325315">
    <property type="component" value="Unassembled WGS sequence"/>
</dbReference>
<gene>
    <name evidence="2" type="ORF">EPI10_030227</name>
</gene>
<evidence type="ECO:0000259" key="1">
    <source>
        <dbReference type="Pfam" id="PF03372"/>
    </source>
</evidence>
<dbReference type="AlphaFoldDB" id="A0A5B6WZ59"/>
<comment type="caution">
    <text evidence="2">The sequence shown here is derived from an EMBL/GenBank/DDBJ whole genome shotgun (WGS) entry which is preliminary data.</text>
</comment>
<sequence length="323" mass="37734">MEPNLKKISWNCQGCASKNFIRAFREYNSEHRPDIVCLVEPRVSSNKANFIIEQLGFNSSHQIKAIGFSGGIWVGWKDSIRIQIIKSHPRFIFLRVDNFISNKSILISFVYGCPDRLKRKLDPALANDEWMLTFPQCLVQYLTRIKSDHRPLLLSTRSDFGMSKGRPFRFLAGWTHHNTFPSFSYNQEKKLQSYYYLTFRRWEWCSDQFILQNKVVDFFERLYDETPHSLRGTPSFGFPILTSSEVSFLEADVTNEEIKRALFDMAPLKTPGSDGYHALFFQSQWDTLGDNVCQWVKDVFSGRPIKQEINNMLIVLIPKKRES</sequence>
<keyword evidence="2" id="KW-0540">Nuclease</keyword>
<dbReference type="Pfam" id="PF03372">
    <property type="entry name" value="Exo_endo_phos"/>
    <property type="match status" value="1"/>
</dbReference>
<keyword evidence="2" id="KW-0378">Hydrolase</keyword>
<dbReference type="Gene3D" id="3.60.10.10">
    <property type="entry name" value="Endonuclease/exonuclease/phosphatase"/>
    <property type="match status" value="1"/>
</dbReference>
<name>A0A5B6WZ59_9ROSI</name>
<keyword evidence="2" id="KW-0269">Exonuclease</keyword>
<dbReference type="SUPFAM" id="SSF56219">
    <property type="entry name" value="DNase I-like"/>
    <property type="match status" value="1"/>
</dbReference>
<keyword evidence="3" id="KW-1185">Reference proteome</keyword>
<dbReference type="GO" id="GO:0004527">
    <property type="term" value="F:exonuclease activity"/>
    <property type="evidence" value="ECO:0007669"/>
    <property type="project" value="UniProtKB-KW"/>
</dbReference>
<accession>A0A5B6WZ59</accession>
<dbReference type="InterPro" id="IPR005135">
    <property type="entry name" value="Endo/exonuclease/phosphatase"/>
</dbReference>
<protein>
    <submittedName>
        <fullName evidence="2">Endonuclease/exonuclease/phosphatase</fullName>
    </submittedName>
</protein>
<evidence type="ECO:0000313" key="2">
    <source>
        <dbReference type="EMBL" id="KAA3486304.1"/>
    </source>
</evidence>
<dbReference type="InterPro" id="IPR036691">
    <property type="entry name" value="Endo/exonu/phosph_ase_sf"/>
</dbReference>
<reference evidence="3" key="1">
    <citation type="journal article" date="2019" name="Plant Biotechnol. J.">
        <title>Genome sequencing of the Australian wild diploid species Gossypium australe highlights disease resistance and delayed gland morphogenesis.</title>
        <authorList>
            <person name="Cai Y."/>
            <person name="Cai X."/>
            <person name="Wang Q."/>
            <person name="Wang P."/>
            <person name="Zhang Y."/>
            <person name="Cai C."/>
            <person name="Xu Y."/>
            <person name="Wang K."/>
            <person name="Zhou Z."/>
            <person name="Wang C."/>
            <person name="Geng S."/>
            <person name="Li B."/>
            <person name="Dong Q."/>
            <person name="Hou Y."/>
            <person name="Wang H."/>
            <person name="Ai P."/>
            <person name="Liu Z."/>
            <person name="Yi F."/>
            <person name="Sun M."/>
            <person name="An G."/>
            <person name="Cheng J."/>
            <person name="Zhang Y."/>
            <person name="Shi Q."/>
            <person name="Xie Y."/>
            <person name="Shi X."/>
            <person name="Chang Y."/>
            <person name="Huang F."/>
            <person name="Chen Y."/>
            <person name="Hong S."/>
            <person name="Mi L."/>
            <person name="Sun Q."/>
            <person name="Zhang L."/>
            <person name="Zhou B."/>
            <person name="Peng R."/>
            <person name="Zhang X."/>
            <person name="Liu F."/>
        </authorList>
    </citation>
    <scope>NUCLEOTIDE SEQUENCE [LARGE SCALE GENOMIC DNA]</scope>
    <source>
        <strain evidence="3">cv. PA1801</strain>
    </source>
</reference>
<proteinExistence type="predicted"/>
<dbReference type="EMBL" id="SMMG02000001">
    <property type="protein sequence ID" value="KAA3486304.1"/>
    <property type="molecule type" value="Genomic_DNA"/>
</dbReference>
<dbReference type="GO" id="GO:0004519">
    <property type="term" value="F:endonuclease activity"/>
    <property type="evidence" value="ECO:0007669"/>
    <property type="project" value="UniProtKB-KW"/>
</dbReference>
<dbReference type="PANTHER" id="PTHR35218:SF9">
    <property type="entry name" value="ENDONUCLEASE_EXONUCLEASE_PHOSPHATASE DOMAIN-CONTAINING PROTEIN"/>
    <property type="match status" value="1"/>
</dbReference>
<feature type="domain" description="Endonuclease/exonuclease/phosphatase" evidence="1">
    <location>
        <begin position="8"/>
        <end position="111"/>
    </location>
</feature>
<dbReference type="PANTHER" id="PTHR35218">
    <property type="entry name" value="RNASE H DOMAIN-CONTAINING PROTEIN"/>
    <property type="match status" value="1"/>
</dbReference>
<evidence type="ECO:0000313" key="3">
    <source>
        <dbReference type="Proteomes" id="UP000325315"/>
    </source>
</evidence>
<organism evidence="2 3">
    <name type="scientific">Gossypium australe</name>
    <dbReference type="NCBI Taxonomy" id="47621"/>
    <lineage>
        <taxon>Eukaryota</taxon>
        <taxon>Viridiplantae</taxon>
        <taxon>Streptophyta</taxon>
        <taxon>Embryophyta</taxon>
        <taxon>Tracheophyta</taxon>
        <taxon>Spermatophyta</taxon>
        <taxon>Magnoliopsida</taxon>
        <taxon>eudicotyledons</taxon>
        <taxon>Gunneridae</taxon>
        <taxon>Pentapetalae</taxon>
        <taxon>rosids</taxon>
        <taxon>malvids</taxon>
        <taxon>Malvales</taxon>
        <taxon>Malvaceae</taxon>
        <taxon>Malvoideae</taxon>
        <taxon>Gossypium</taxon>
    </lineage>
</organism>
<keyword evidence="2" id="KW-0255">Endonuclease</keyword>